<dbReference type="SUPFAM" id="SSF50998">
    <property type="entry name" value="Quinoprotein alcohol dehydrogenase-like"/>
    <property type="match status" value="2"/>
</dbReference>
<feature type="region of interest" description="Disordered" evidence="5">
    <location>
        <begin position="275"/>
        <end position="317"/>
    </location>
</feature>
<keyword evidence="3" id="KW-0697">Rotamase</keyword>
<feature type="region of interest" description="Disordered" evidence="5">
    <location>
        <begin position="731"/>
        <end position="771"/>
    </location>
</feature>
<evidence type="ECO:0000256" key="6">
    <source>
        <dbReference type="SAM" id="Phobius"/>
    </source>
</evidence>
<gene>
    <name evidence="8" type="ORF">GPECTOR_69g410</name>
</gene>
<dbReference type="InterPro" id="IPR001179">
    <property type="entry name" value="PPIase_FKBP_dom"/>
</dbReference>
<dbReference type="InterPro" id="IPR046357">
    <property type="entry name" value="PPIase_dom_sf"/>
</dbReference>
<keyword evidence="9" id="KW-1185">Reference proteome</keyword>
<dbReference type="InterPro" id="IPR011047">
    <property type="entry name" value="Quinoprotein_ADH-like_sf"/>
</dbReference>
<reference evidence="9" key="1">
    <citation type="journal article" date="2016" name="Nat. Commun.">
        <title>The Gonium pectorale genome demonstrates co-option of cell cycle regulation during the evolution of multicellularity.</title>
        <authorList>
            <person name="Hanschen E.R."/>
            <person name="Marriage T.N."/>
            <person name="Ferris P.J."/>
            <person name="Hamaji T."/>
            <person name="Toyoda A."/>
            <person name="Fujiyama A."/>
            <person name="Neme R."/>
            <person name="Noguchi H."/>
            <person name="Minakuchi Y."/>
            <person name="Suzuki M."/>
            <person name="Kawai-Toyooka H."/>
            <person name="Smith D.R."/>
            <person name="Sparks H."/>
            <person name="Anderson J."/>
            <person name="Bakaric R."/>
            <person name="Luria V."/>
            <person name="Karger A."/>
            <person name="Kirschner M.W."/>
            <person name="Durand P.M."/>
            <person name="Michod R.E."/>
            <person name="Nozaki H."/>
            <person name="Olson B.J."/>
        </authorList>
    </citation>
    <scope>NUCLEOTIDE SEQUENCE [LARGE SCALE GENOMIC DNA]</scope>
    <source>
        <strain evidence="9">NIES-2863</strain>
    </source>
</reference>
<dbReference type="STRING" id="33097.A0A150G391"/>
<accession>A0A150G391</accession>
<dbReference type="InterPro" id="IPR002372">
    <property type="entry name" value="PQQ_rpt_dom"/>
</dbReference>
<dbReference type="InterPro" id="IPR050754">
    <property type="entry name" value="FKBP4/5/8-like"/>
</dbReference>
<dbReference type="Pfam" id="PF13360">
    <property type="entry name" value="PQQ_2"/>
    <property type="match status" value="2"/>
</dbReference>
<evidence type="ECO:0000256" key="5">
    <source>
        <dbReference type="SAM" id="MobiDB-lite"/>
    </source>
</evidence>
<feature type="compositionally biased region" description="Polar residues" evidence="5">
    <location>
        <begin position="288"/>
        <end position="308"/>
    </location>
</feature>
<dbReference type="PROSITE" id="PS50005">
    <property type="entry name" value="TPR"/>
    <property type="match status" value="1"/>
</dbReference>
<organism evidence="8 9">
    <name type="scientific">Gonium pectorale</name>
    <name type="common">Green alga</name>
    <dbReference type="NCBI Taxonomy" id="33097"/>
    <lineage>
        <taxon>Eukaryota</taxon>
        <taxon>Viridiplantae</taxon>
        <taxon>Chlorophyta</taxon>
        <taxon>core chlorophytes</taxon>
        <taxon>Chlorophyceae</taxon>
        <taxon>CS clade</taxon>
        <taxon>Chlamydomonadales</taxon>
        <taxon>Volvocaceae</taxon>
        <taxon>Gonium</taxon>
    </lineage>
</organism>
<keyword evidence="6" id="KW-0812">Transmembrane</keyword>
<feature type="repeat" description="TPR" evidence="4">
    <location>
        <begin position="187"/>
        <end position="220"/>
    </location>
</feature>
<evidence type="ECO:0000256" key="4">
    <source>
        <dbReference type="PROSITE-ProRule" id="PRU00339"/>
    </source>
</evidence>
<name>A0A150G391_GONPE</name>
<dbReference type="EMBL" id="LSYV01000070">
    <property type="protein sequence ID" value="KXZ44317.1"/>
    <property type="molecule type" value="Genomic_DNA"/>
</dbReference>
<sequence length="1140" mass="118792">MDTRSNKENDEPVVVVAGRYASSQETGLCLAAATMNRGERALVYIEQPSYGYGSVGSFSFPCVPPNSRLVYELEMVNWESIDEGDNDADRGSLLFEERLERAERRRLAGNELFKEGRYKDALAKYALALSYMDEDFMYQLEGHYLDKAEAVKLRVHLNMAAAQLKTGDYNTAIYNCGQVLNMDNKNVKALFRRARAQHKLGRTTEARQDLEAALKIDPNDPELKRELAAVKATLKEEEKASAALYRGLIKPSTSAKAAGASDAASAAATPTAQAAASTSTAGGRQDATAPNQATKRSISAGSGKSTPTAAVATAKSQAAEQRRAMPAAKSQVGAALLLLWSWLLLYVTRVTALFQKKKRPVVRKGTRTEGALLWRSVQNSVEHQPGVKHVYTTAARGHSVAALAVGTGKQKWVFPKPPGVFSRRDPLGLPADATLANPQETQAPLNASTDAAARRRASSRFRALSAASPSADGAPEPWLVLVSTQNPSNRLYAVVEETGALQWSLTLAEGTNITGITLPEELPTLALIWVTSSSEEEGGTYGACVAVDVANGTTRWGTGPLAGGPPSLALATPSVLVLHGAPDADLVETLYGLHAATGAVVWTKACSGGCTVLQVTDHTAVIASYGFTVSELEAIDLQSGKVLWRGVESSSEPALACSGAVVAHRHLFFGCPCSQDEDGDGQDAQLARQKGQVVTAAAAAVAAAAGAQPRPGRVGASARLRALTSRWEEVAAGEAQGTAPGSTVSEAAPARAAAAADGAAPAGRGHRDPDDRAAQRLCGFAVSTDSGEAVWRSRLEDDNSTFPVAAGAGGLLPLVVGEVVVLATQRAVHALDRSSGRRLWSFKLPAGQELKAWDILDEEDSIVVVRTSGAPPADSYLYGLDLAHGELRVNVSLPSSYGPTDSPSRPYDLRDGVAYLDACSGSRCCLAGIDLLEASASAAREEGEGGSKGHGSGSGSGAAMAGVARSLRRRLVWALGAAPDAALLLAAGIPFPHSADGNGGGGEGVDGDGGDAGGRTFTYCFDVAAACRASAARSLGRDIVYALLAVQMVVLVVGLGSVVVWRLCCRARYAPYTRLNALPVMEVAQHDVASEEADDEDGYDSGGEGAGAAGVAVPVVEVEVAAGRAACEAGRRDAAAATGQ</sequence>
<keyword evidence="1" id="KW-0677">Repeat</keyword>
<dbReference type="Proteomes" id="UP000075714">
    <property type="component" value="Unassembled WGS sequence"/>
</dbReference>
<evidence type="ECO:0000259" key="7">
    <source>
        <dbReference type="PROSITE" id="PS50059"/>
    </source>
</evidence>
<comment type="catalytic activity">
    <reaction evidence="3">
        <text>[protein]-peptidylproline (omega=180) = [protein]-peptidylproline (omega=0)</text>
        <dbReference type="Rhea" id="RHEA:16237"/>
        <dbReference type="Rhea" id="RHEA-COMP:10747"/>
        <dbReference type="Rhea" id="RHEA-COMP:10748"/>
        <dbReference type="ChEBI" id="CHEBI:83833"/>
        <dbReference type="ChEBI" id="CHEBI:83834"/>
        <dbReference type="EC" id="5.2.1.8"/>
    </reaction>
</comment>
<evidence type="ECO:0000313" key="8">
    <source>
        <dbReference type="EMBL" id="KXZ44317.1"/>
    </source>
</evidence>
<feature type="domain" description="PPIase FKBP-type" evidence="7">
    <location>
        <begin position="1"/>
        <end position="79"/>
    </location>
</feature>
<dbReference type="AlphaFoldDB" id="A0A150G391"/>
<dbReference type="GO" id="GO:0003755">
    <property type="term" value="F:peptidyl-prolyl cis-trans isomerase activity"/>
    <property type="evidence" value="ECO:0007669"/>
    <property type="project" value="UniProtKB-KW"/>
</dbReference>
<keyword evidence="2 4" id="KW-0802">TPR repeat</keyword>
<evidence type="ECO:0000256" key="3">
    <source>
        <dbReference type="PROSITE-ProRule" id="PRU00277"/>
    </source>
</evidence>
<keyword evidence="6" id="KW-0472">Membrane</keyword>
<dbReference type="OrthoDB" id="535375at2759"/>
<feature type="compositionally biased region" description="Polar residues" evidence="5">
    <location>
        <begin position="436"/>
        <end position="446"/>
    </location>
</feature>
<dbReference type="SUPFAM" id="SSF54534">
    <property type="entry name" value="FKBP-like"/>
    <property type="match status" value="1"/>
</dbReference>
<feature type="transmembrane region" description="Helical" evidence="6">
    <location>
        <begin position="332"/>
        <end position="354"/>
    </location>
</feature>
<dbReference type="PANTHER" id="PTHR46512:SF12">
    <property type="entry name" value="PEPTIDYLPROLYL ISOMERASE"/>
    <property type="match status" value="1"/>
</dbReference>
<evidence type="ECO:0000256" key="2">
    <source>
        <dbReference type="ARBA" id="ARBA00022803"/>
    </source>
</evidence>
<dbReference type="InterPro" id="IPR019734">
    <property type="entry name" value="TPR_rpt"/>
</dbReference>
<dbReference type="Gene3D" id="2.130.10.10">
    <property type="entry name" value="YVTN repeat-like/Quinoprotein amine dehydrogenase"/>
    <property type="match status" value="2"/>
</dbReference>
<dbReference type="SMART" id="SM00028">
    <property type="entry name" value="TPR"/>
    <property type="match status" value="3"/>
</dbReference>
<evidence type="ECO:0000313" key="9">
    <source>
        <dbReference type="Proteomes" id="UP000075714"/>
    </source>
</evidence>
<dbReference type="SUPFAM" id="SSF48452">
    <property type="entry name" value="TPR-like"/>
    <property type="match status" value="1"/>
</dbReference>
<keyword evidence="3" id="KW-0413">Isomerase</keyword>
<evidence type="ECO:0000256" key="1">
    <source>
        <dbReference type="ARBA" id="ARBA00022737"/>
    </source>
</evidence>
<feature type="transmembrane region" description="Helical" evidence="6">
    <location>
        <begin position="1039"/>
        <end position="1064"/>
    </location>
</feature>
<dbReference type="EC" id="5.2.1.8" evidence="3"/>
<keyword evidence="6" id="KW-1133">Transmembrane helix</keyword>
<feature type="compositionally biased region" description="Low complexity" evidence="5">
    <location>
        <begin position="747"/>
        <end position="763"/>
    </location>
</feature>
<dbReference type="PROSITE" id="PS50059">
    <property type="entry name" value="FKBP_PPIASE"/>
    <property type="match status" value="1"/>
</dbReference>
<proteinExistence type="predicted"/>
<dbReference type="Gene3D" id="1.25.40.10">
    <property type="entry name" value="Tetratricopeptide repeat domain"/>
    <property type="match status" value="1"/>
</dbReference>
<dbReference type="InterPro" id="IPR015943">
    <property type="entry name" value="WD40/YVTN_repeat-like_dom_sf"/>
</dbReference>
<dbReference type="Pfam" id="PF14559">
    <property type="entry name" value="TPR_19"/>
    <property type="match status" value="1"/>
</dbReference>
<comment type="caution">
    <text evidence="8">The sequence shown here is derived from an EMBL/GenBank/DDBJ whole genome shotgun (WGS) entry which is preliminary data.</text>
</comment>
<dbReference type="PANTHER" id="PTHR46512">
    <property type="entry name" value="PEPTIDYLPROLYL ISOMERASE"/>
    <property type="match status" value="1"/>
</dbReference>
<dbReference type="Gene3D" id="3.10.50.40">
    <property type="match status" value="1"/>
</dbReference>
<feature type="region of interest" description="Disordered" evidence="5">
    <location>
        <begin position="431"/>
        <end position="451"/>
    </location>
</feature>
<dbReference type="InterPro" id="IPR011990">
    <property type="entry name" value="TPR-like_helical_dom_sf"/>
</dbReference>
<protein>
    <recommendedName>
        <fullName evidence="3">peptidylprolyl isomerase</fullName>
        <ecNumber evidence="3">5.2.1.8</ecNumber>
    </recommendedName>
</protein>